<dbReference type="EMBL" id="QGTT01000001">
    <property type="protein sequence ID" value="PWW16058.1"/>
    <property type="molecule type" value="Genomic_DNA"/>
</dbReference>
<sequence length="178" mass="20057">MPNDLNENRPQNPVKSNFELPDVDTVMERLALISGERSASGIMRWLGIKPSSIANWKRRGSVNFDPIIAGLLRHRVSLDWLFAPYEDLFYPTVGQLGELNESTPLYQQNQAMNLAIEAINRIDPVLERYNLPKTETNRQLMSETYFKKRGEALILSAALNQVAKALATAQPNEASQSD</sequence>
<dbReference type="Proteomes" id="UP000246964">
    <property type="component" value="Unassembled WGS sequence"/>
</dbReference>
<evidence type="ECO:0008006" key="3">
    <source>
        <dbReference type="Google" id="ProtNLM"/>
    </source>
</evidence>
<dbReference type="AlphaFoldDB" id="A0A317QGL0"/>
<dbReference type="Gene3D" id="1.10.260.40">
    <property type="entry name" value="lambda repressor-like DNA-binding domains"/>
    <property type="match status" value="1"/>
</dbReference>
<dbReference type="GO" id="GO:0003677">
    <property type="term" value="F:DNA binding"/>
    <property type="evidence" value="ECO:0007669"/>
    <property type="project" value="InterPro"/>
</dbReference>
<reference evidence="1 2" key="1">
    <citation type="submission" date="2018-05" db="EMBL/GenBank/DDBJ databases">
        <title>Freshwater and sediment microbial communities from various areas in North America, analyzing microbe dynamics in response to fracking.</title>
        <authorList>
            <person name="Lamendella R."/>
        </authorList>
    </citation>
    <scope>NUCLEOTIDE SEQUENCE [LARGE SCALE GENOMIC DNA]</scope>
    <source>
        <strain evidence="1 2">125B1</strain>
    </source>
</reference>
<evidence type="ECO:0000313" key="1">
    <source>
        <dbReference type="EMBL" id="PWW16058.1"/>
    </source>
</evidence>
<evidence type="ECO:0000313" key="2">
    <source>
        <dbReference type="Proteomes" id="UP000246964"/>
    </source>
</evidence>
<comment type="caution">
    <text evidence="1">The sequence shown here is derived from an EMBL/GenBank/DDBJ whole genome shotgun (WGS) entry which is preliminary data.</text>
</comment>
<dbReference type="RefSeq" id="WP_181394869.1">
    <property type="nucleotide sequence ID" value="NZ_QGTT01000001.1"/>
</dbReference>
<proteinExistence type="predicted"/>
<keyword evidence="2" id="KW-1185">Reference proteome</keyword>
<accession>A0A317QGL0</accession>
<organism evidence="1 2">
    <name type="scientific">Pseudidiomarina maritima</name>
    <dbReference type="NCBI Taxonomy" id="519453"/>
    <lineage>
        <taxon>Bacteria</taxon>
        <taxon>Pseudomonadati</taxon>
        <taxon>Pseudomonadota</taxon>
        <taxon>Gammaproteobacteria</taxon>
        <taxon>Alteromonadales</taxon>
        <taxon>Idiomarinaceae</taxon>
        <taxon>Pseudidiomarina</taxon>
    </lineage>
</organism>
<dbReference type="InterPro" id="IPR010982">
    <property type="entry name" value="Lambda_DNA-bd_dom_sf"/>
</dbReference>
<protein>
    <recommendedName>
        <fullName evidence="3">Bacteriophage CI repressor-like protein</fullName>
    </recommendedName>
</protein>
<name>A0A317QGL0_9GAMM</name>
<gene>
    <name evidence="1" type="ORF">DET45_101158</name>
</gene>